<accession>A0ABN3V886</accession>
<protein>
    <submittedName>
        <fullName evidence="2">Uncharacterized protein</fullName>
    </submittedName>
</protein>
<comment type="caution">
    <text evidence="2">The sequence shown here is derived from an EMBL/GenBank/DDBJ whole genome shotgun (WGS) entry which is preliminary data.</text>
</comment>
<evidence type="ECO:0000313" key="2">
    <source>
        <dbReference type="EMBL" id="GAA2782608.1"/>
    </source>
</evidence>
<keyword evidence="3" id="KW-1185">Reference proteome</keyword>
<organism evidence="2 3">
    <name type="scientific">Saccharopolyspora taberi</name>
    <dbReference type="NCBI Taxonomy" id="60895"/>
    <lineage>
        <taxon>Bacteria</taxon>
        <taxon>Bacillati</taxon>
        <taxon>Actinomycetota</taxon>
        <taxon>Actinomycetes</taxon>
        <taxon>Pseudonocardiales</taxon>
        <taxon>Pseudonocardiaceae</taxon>
        <taxon>Saccharopolyspora</taxon>
    </lineage>
</organism>
<proteinExistence type="predicted"/>
<feature type="chain" id="PRO_5045275712" evidence="1">
    <location>
        <begin position="29"/>
        <end position="206"/>
    </location>
</feature>
<evidence type="ECO:0000313" key="3">
    <source>
        <dbReference type="Proteomes" id="UP001500979"/>
    </source>
</evidence>
<gene>
    <name evidence="2" type="ORF">GCM10010470_15770</name>
</gene>
<sequence length="206" mass="19461">MRKSTARWVVAAAAGAALTGLTGGVAQAEPTPVWVLPGVDAGAVLGPTAQLPAQALKPVQDVVSGLPQGAVPGVPGAVPGLPGLPEVPGLPGAVPGLPEVPGALPGLPGAVPGLPEVPGALPGLPGAVPGLPEVPGAVPGVPGAVPEVPGAPGATQASAPADDHGGVAIVDEPDTSGLHNKWTFAPAGVPVLGVIDSVQGIPGRIS</sequence>
<keyword evidence="1" id="KW-0732">Signal</keyword>
<feature type="signal peptide" evidence="1">
    <location>
        <begin position="1"/>
        <end position="28"/>
    </location>
</feature>
<dbReference type="RefSeq" id="WP_344678793.1">
    <property type="nucleotide sequence ID" value="NZ_BAAAUX010000007.1"/>
</dbReference>
<dbReference type="EMBL" id="BAAAUX010000007">
    <property type="protein sequence ID" value="GAA2782608.1"/>
    <property type="molecule type" value="Genomic_DNA"/>
</dbReference>
<reference evidence="2 3" key="1">
    <citation type="journal article" date="2019" name="Int. J. Syst. Evol. Microbiol.">
        <title>The Global Catalogue of Microorganisms (GCM) 10K type strain sequencing project: providing services to taxonomists for standard genome sequencing and annotation.</title>
        <authorList>
            <consortium name="The Broad Institute Genomics Platform"/>
            <consortium name="The Broad Institute Genome Sequencing Center for Infectious Disease"/>
            <person name="Wu L."/>
            <person name="Ma J."/>
        </authorList>
    </citation>
    <scope>NUCLEOTIDE SEQUENCE [LARGE SCALE GENOMIC DNA]</scope>
    <source>
        <strain evidence="2 3">JCM 9383</strain>
    </source>
</reference>
<evidence type="ECO:0000256" key="1">
    <source>
        <dbReference type="SAM" id="SignalP"/>
    </source>
</evidence>
<dbReference type="Proteomes" id="UP001500979">
    <property type="component" value="Unassembled WGS sequence"/>
</dbReference>
<name>A0ABN3V886_9PSEU</name>